<proteinExistence type="predicted"/>
<dbReference type="AlphaFoldDB" id="A0A8B9J2V0"/>
<protein>
    <recommendedName>
        <fullName evidence="3">Major facilitator superfamily (MFS) profile domain-containing protein</fullName>
    </recommendedName>
</protein>
<accession>A0A8B9J2V0</accession>
<feature type="transmembrane region" description="Helical" evidence="2">
    <location>
        <begin position="82"/>
        <end position="103"/>
    </location>
</feature>
<dbReference type="InterPro" id="IPR011701">
    <property type="entry name" value="MFS"/>
</dbReference>
<dbReference type="FunFam" id="1.20.1250.20:FF:000406">
    <property type="entry name" value="Monocarboxylate transporter 2"/>
    <property type="match status" value="1"/>
</dbReference>
<feature type="transmembrane region" description="Helical" evidence="2">
    <location>
        <begin position="255"/>
        <end position="274"/>
    </location>
</feature>
<dbReference type="InterPro" id="IPR050327">
    <property type="entry name" value="Proton-linked_MCT"/>
</dbReference>
<feature type="transmembrane region" description="Helical" evidence="2">
    <location>
        <begin position="178"/>
        <end position="200"/>
    </location>
</feature>
<feature type="transmembrane region" description="Helical" evidence="2">
    <location>
        <begin position="12"/>
        <end position="35"/>
    </location>
</feature>
<feature type="transmembrane region" description="Helical" evidence="2">
    <location>
        <begin position="221"/>
        <end position="243"/>
    </location>
</feature>
<organism evidence="4 5">
    <name type="scientific">Amazona collaria</name>
    <name type="common">yellow-billed parrot</name>
    <dbReference type="NCBI Taxonomy" id="241587"/>
    <lineage>
        <taxon>Eukaryota</taxon>
        <taxon>Metazoa</taxon>
        <taxon>Chordata</taxon>
        <taxon>Craniata</taxon>
        <taxon>Vertebrata</taxon>
        <taxon>Euteleostomi</taxon>
        <taxon>Archelosauria</taxon>
        <taxon>Archosauria</taxon>
        <taxon>Dinosauria</taxon>
        <taxon>Saurischia</taxon>
        <taxon>Theropoda</taxon>
        <taxon>Coelurosauria</taxon>
        <taxon>Aves</taxon>
        <taxon>Neognathae</taxon>
        <taxon>Neoaves</taxon>
        <taxon>Telluraves</taxon>
        <taxon>Australaves</taxon>
        <taxon>Psittaciformes</taxon>
        <taxon>Psittacidae</taxon>
        <taxon>Amazona</taxon>
    </lineage>
</organism>
<evidence type="ECO:0000313" key="4">
    <source>
        <dbReference type="Ensembl" id="ENSACOP00000024594.1"/>
    </source>
</evidence>
<dbReference type="Proteomes" id="UP000694522">
    <property type="component" value="Unplaced"/>
</dbReference>
<evidence type="ECO:0000259" key="3">
    <source>
        <dbReference type="PROSITE" id="PS50850"/>
    </source>
</evidence>
<dbReference type="PANTHER" id="PTHR11360:SF84">
    <property type="entry name" value="MAJOR FACILITATOR SUPERFAMILY (MFS) PROFILE DOMAIN-CONTAINING PROTEIN"/>
    <property type="match status" value="1"/>
</dbReference>
<dbReference type="PANTHER" id="PTHR11360">
    <property type="entry name" value="MONOCARBOXYLATE TRANSPORTER"/>
    <property type="match status" value="1"/>
</dbReference>
<keyword evidence="2" id="KW-0472">Membrane</keyword>
<keyword evidence="2" id="KW-1133">Transmembrane helix</keyword>
<dbReference type="InterPro" id="IPR036259">
    <property type="entry name" value="MFS_trans_sf"/>
</dbReference>
<sequence>MQAKTSNPPDGGYGWVVVASAFTVMGLTVAVLKTFGLLFVEIQQHFDELASTTSWITSVTITIFHLGAPVASSLCARYTHRAVVITGGLLAFSGMHCLIEFPPSQNTLTGSNYCYLYWCISGLGISFSWIPAISIVSHYFSKKRALASAIASAGECVFAFTFGPFFQWLISQYGWKGALLIIGGIQLNICACGVLMRPLAKDKSPITNKTFNWMLVRQPEFVLYAIFGILAAMSFFVPPLFLVPLSYSMGIDDSWTASLLSILAVVDFAGRLLCGWYANLHVTKSVHLLTVTITLISTSLMLLPLANNYLSLAIFTGFYGFFFGTTVAIHITVLADVVGMPDFDSALGLFMLIRSTGGFVGPPLAGKDTCSTCKQGRMAEFTWWYSCFLNPTESHLVDSHCLAMKV</sequence>
<keyword evidence="2" id="KW-0812">Transmembrane</keyword>
<dbReference type="Gene3D" id="1.20.1250.20">
    <property type="entry name" value="MFS general substrate transporter like domains"/>
    <property type="match status" value="2"/>
</dbReference>
<comment type="subcellular location">
    <subcellularLocation>
        <location evidence="1">Membrane</location>
        <topology evidence="1">Multi-pass membrane protein</topology>
    </subcellularLocation>
</comment>
<dbReference type="PROSITE" id="PS50850">
    <property type="entry name" value="MFS"/>
    <property type="match status" value="1"/>
</dbReference>
<feature type="transmembrane region" description="Helical" evidence="2">
    <location>
        <begin position="312"/>
        <end position="335"/>
    </location>
</feature>
<feature type="transmembrane region" description="Helical" evidence="2">
    <location>
        <begin position="55"/>
        <end position="75"/>
    </location>
</feature>
<dbReference type="GO" id="GO:0016020">
    <property type="term" value="C:membrane"/>
    <property type="evidence" value="ECO:0007669"/>
    <property type="project" value="UniProtKB-SubCell"/>
</dbReference>
<dbReference type="Pfam" id="PF07690">
    <property type="entry name" value="MFS_1"/>
    <property type="match status" value="1"/>
</dbReference>
<dbReference type="SUPFAM" id="SSF103473">
    <property type="entry name" value="MFS general substrate transporter"/>
    <property type="match status" value="1"/>
</dbReference>
<dbReference type="InterPro" id="IPR020846">
    <property type="entry name" value="MFS_dom"/>
</dbReference>
<reference evidence="4" key="2">
    <citation type="submission" date="2025-09" db="UniProtKB">
        <authorList>
            <consortium name="Ensembl"/>
        </authorList>
    </citation>
    <scope>IDENTIFICATION</scope>
</reference>
<evidence type="ECO:0000256" key="1">
    <source>
        <dbReference type="ARBA" id="ARBA00004141"/>
    </source>
</evidence>
<evidence type="ECO:0000256" key="2">
    <source>
        <dbReference type="SAM" id="Phobius"/>
    </source>
</evidence>
<reference evidence="4" key="1">
    <citation type="submission" date="2025-08" db="UniProtKB">
        <authorList>
            <consortium name="Ensembl"/>
        </authorList>
    </citation>
    <scope>IDENTIFICATION</scope>
</reference>
<evidence type="ECO:0000313" key="5">
    <source>
        <dbReference type="Proteomes" id="UP000694522"/>
    </source>
</evidence>
<feature type="domain" description="Major facilitator superfamily (MFS) profile" evidence="3">
    <location>
        <begin position="14"/>
        <end position="406"/>
    </location>
</feature>
<dbReference type="GO" id="GO:0008028">
    <property type="term" value="F:monocarboxylic acid transmembrane transporter activity"/>
    <property type="evidence" value="ECO:0007669"/>
    <property type="project" value="TreeGrafter"/>
</dbReference>
<keyword evidence="5" id="KW-1185">Reference proteome</keyword>
<feature type="transmembrane region" description="Helical" evidence="2">
    <location>
        <begin position="145"/>
        <end position="166"/>
    </location>
</feature>
<name>A0A8B9J2V0_9PSIT</name>
<feature type="transmembrane region" description="Helical" evidence="2">
    <location>
        <begin position="286"/>
        <end position="306"/>
    </location>
</feature>
<dbReference type="Ensembl" id="ENSACOT00000025436.1">
    <property type="protein sequence ID" value="ENSACOP00000024594.1"/>
    <property type="gene ID" value="ENSACOG00000016518.1"/>
</dbReference>
<feature type="transmembrane region" description="Helical" evidence="2">
    <location>
        <begin position="115"/>
        <end position="133"/>
    </location>
</feature>